<dbReference type="NCBIfam" id="NF010675">
    <property type="entry name" value="PRK14072.1"/>
    <property type="match status" value="1"/>
</dbReference>
<keyword evidence="2 6" id="KW-0808">Transferase</keyword>
<proteinExistence type="inferred from homology"/>
<sequence>MKKNVIVGQSGGPTAVINASLYGVVYEALNREDTFGTVYGMINGIEGFLSDHYIDMKPLEISGELELVKNTPGSYLGSCRYKLPEDLNDSVYVQLFEKFEALDIGYFFYIGGNDSMDTVSKLSRYARKVSSDIRVIGIPKTIDNDLVETDHTPGFGSAAKYIASTVREIAIDASVYDNKKSVTIVEIMGRHAGWLAAASVLARKFEGDNPVLVYLPESDFNQDVFISKVRKSMEKTPNLVVCISEGIHDKNGTFICELASDVGVDAFGHKMLTGSGKYLENLVKERLGVKVRSIELNVCQRCSSSMLSKTDQKEAIASGAYGVKCAIEGETGKMIAFKREKDEPYTIGYTTADVDIICNKEKTVPDEWITKDGTDVSDEFITYAKPLIQGEVSVAMEDGVPKFAYRRTKSGSSKF</sequence>
<dbReference type="UniPathway" id="UPA00109">
    <property type="reaction ID" value="UER00182"/>
</dbReference>
<comment type="caution">
    <text evidence="8">The sequence shown here is derived from an EMBL/GenBank/DDBJ whole genome shotgun (WGS) entry which is preliminary data.</text>
</comment>
<evidence type="ECO:0000256" key="5">
    <source>
        <dbReference type="ARBA" id="ARBA00022842"/>
    </source>
</evidence>
<keyword evidence="6" id="KW-0324">Glycolysis</keyword>
<comment type="function">
    <text evidence="6">Catalyzes the phosphorylation of D-fructose 6-phosphate, the first committing step of glycolysis. Uses inorganic phosphate (PPi) as phosphoryl donor instead of ATP like common ATP-dependent phosphofructokinases (ATP-PFKs), which renders the reaction reversible, and can thus function both in glycolysis and gluconeogenesis. Consistently, PPi-PFK can replace the enzymes of both the forward (ATP-PFK) and reverse (fructose-bisphosphatase (FBPase)) reactions.</text>
</comment>
<comment type="catalytic activity">
    <reaction evidence="6">
        <text>beta-D-fructose 6-phosphate + diphosphate = beta-D-fructose 1,6-bisphosphate + phosphate + H(+)</text>
        <dbReference type="Rhea" id="RHEA:13613"/>
        <dbReference type="ChEBI" id="CHEBI:15378"/>
        <dbReference type="ChEBI" id="CHEBI:32966"/>
        <dbReference type="ChEBI" id="CHEBI:33019"/>
        <dbReference type="ChEBI" id="CHEBI:43474"/>
        <dbReference type="ChEBI" id="CHEBI:57634"/>
        <dbReference type="EC" id="2.7.1.90"/>
    </reaction>
</comment>
<name>A0A2Y9BJK8_9FIRM</name>
<dbReference type="InterPro" id="IPR011404">
    <property type="entry name" value="PPi-PFK"/>
</dbReference>
<protein>
    <recommendedName>
        <fullName evidence="6">Pyrophosphate--fructose 6-phosphate 1-phosphotransferase</fullName>
        <ecNumber evidence="6">2.7.1.90</ecNumber>
    </recommendedName>
    <alternativeName>
        <fullName evidence="6">6-phosphofructokinase, pyrophosphate dependent</fullName>
    </alternativeName>
    <alternativeName>
        <fullName evidence="6">PPi-dependent phosphofructokinase</fullName>
        <shortName evidence="6">PPi-PFK</shortName>
    </alternativeName>
    <alternativeName>
        <fullName evidence="6">Pyrophosphate-dependent 6-phosphofructose-1-kinase</fullName>
    </alternativeName>
</protein>
<evidence type="ECO:0000256" key="3">
    <source>
        <dbReference type="ARBA" id="ARBA00022723"/>
    </source>
</evidence>
<dbReference type="PANTHER" id="PTHR45770">
    <property type="entry name" value="ATP-DEPENDENT 6-PHOSPHOFRUCTOKINASE 1"/>
    <property type="match status" value="1"/>
</dbReference>
<comment type="activity regulation">
    <text evidence="6">Non-allosteric.</text>
</comment>
<feature type="site" description="Important for catalytic activity and substrate specificity; stabilizes the transition state when the phosphoryl donor is PPi; prevents ATP from binding by mimicking the alpha-phosphate group of ATP" evidence="6">
    <location>
        <position position="114"/>
    </location>
</feature>
<keyword evidence="6" id="KW-0963">Cytoplasm</keyword>
<gene>
    <name evidence="6" type="primary">pfp</name>
    <name evidence="8" type="ORF">A8806_110216</name>
</gene>
<dbReference type="PIRSF" id="PIRSF036483">
    <property type="entry name" value="PFK_XF0274"/>
    <property type="match status" value="1"/>
</dbReference>
<feature type="binding site" evidence="6">
    <location>
        <begin position="188"/>
        <end position="190"/>
    </location>
    <ligand>
        <name>substrate</name>
    </ligand>
</feature>
<feature type="binding site" evidence="6">
    <location>
        <position position="12"/>
    </location>
    <ligand>
        <name>diphosphate</name>
        <dbReference type="ChEBI" id="CHEBI:33019"/>
    </ligand>
</feature>
<dbReference type="InterPro" id="IPR000023">
    <property type="entry name" value="Phosphofructokinase_dom"/>
</dbReference>
<keyword evidence="9" id="KW-1185">Reference proteome</keyword>
<keyword evidence="4 6" id="KW-0418">Kinase</keyword>
<accession>A0A2Y9BJK8</accession>
<dbReference type="PRINTS" id="PR00476">
    <property type="entry name" value="PHFRCTKINASE"/>
</dbReference>
<keyword evidence="3 6" id="KW-0479">Metal-binding</keyword>
<dbReference type="Pfam" id="PF00365">
    <property type="entry name" value="PFK"/>
    <property type="match status" value="1"/>
</dbReference>
<dbReference type="Proteomes" id="UP000245845">
    <property type="component" value="Unassembled WGS sequence"/>
</dbReference>
<dbReference type="OrthoDB" id="9802503at2"/>
<dbReference type="GO" id="GO:0046872">
    <property type="term" value="F:metal ion binding"/>
    <property type="evidence" value="ECO:0007669"/>
    <property type="project" value="UniProtKB-KW"/>
</dbReference>
<dbReference type="GO" id="GO:0005737">
    <property type="term" value="C:cytoplasm"/>
    <property type="evidence" value="ECO:0007669"/>
    <property type="project" value="UniProtKB-SubCell"/>
</dbReference>
<dbReference type="Gene3D" id="3.40.50.450">
    <property type="match status" value="1"/>
</dbReference>
<feature type="active site" description="Proton acceptor" evidence="6">
    <location>
        <position position="143"/>
    </location>
</feature>
<evidence type="ECO:0000256" key="2">
    <source>
        <dbReference type="ARBA" id="ARBA00022679"/>
    </source>
</evidence>
<evidence type="ECO:0000259" key="7">
    <source>
        <dbReference type="Pfam" id="PF00365"/>
    </source>
</evidence>
<comment type="cofactor">
    <cofactor evidence="1 6">
        <name>Mg(2+)</name>
        <dbReference type="ChEBI" id="CHEBI:18420"/>
    </cofactor>
</comment>
<comment type="subcellular location">
    <subcellularLocation>
        <location evidence="6">Cytoplasm</location>
    </subcellularLocation>
</comment>
<dbReference type="InterPro" id="IPR035966">
    <property type="entry name" value="PKF_sf"/>
</dbReference>
<organism evidence="8 9">
    <name type="scientific">Faecalicatena orotica</name>
    <dbReference type="NCBI Taxonomy" id="1544"/>
    <lineage>
        <taxon>Bacteria</taxon>
        <taxon>Bacillati</taxon>
        <taxon>Bacillota</taxon>
        <taxon>Clostridia</taxon>
        <taxon>Lachnospirales</taxon>
        <taxon>Lachnospiraceae</taxon>
        <taxon>Faecalicatena</taxon>
    </lineage>
</organism>
<evidence type="ECO:0000313" key="8">
    <source>
        <dbReference type="EMBL" id="PWJ28033.1"/>
    </source>
</evidence>
<feature type="binding site" evidence="6">
    <location>
        <position position="113"/>
    </location>
    <ligand>
        <name>Mg(2+)</name>
        <dbReference type="ChEBI" id="CHEBI:18420"/>
        <note>catalytic</note>
    </ligand>
</feature>
<evidence type="ECO:0000256" key="1">
    <source>
        <dbReference type="ARBA" id="ARBA00001946"/>
    </source>
</evidence>
<dbReference type="GO" id="GO:0003872">
    <property type="term" value="F:6-phosphofructokinase activity"/>
    <property type="evidence" value="ECO:0007669"/>
    <property type="project" value="UniProtKB-UniRule"/>
</dbReference>
<comment type="subunit">
    <text evidence="6">Homodimer.</text>
</comment>
<feature type="site" description="Important for catalytic activity; stabilizes the transition state when the phosphoryl donor is PPi" evidence="6">
    <location>
        <position position="140"/>
    </location>
</feature>
<feature type="binding site" evidence="6">
    <location>
        <position position="245"/>
    </location>
    <ligand>
        <name>substrate</name>
    </ligand>
</feature>
<dbReference type="GO" id="GO:0006002">
    <property type="term" value="P:fructose 6-phosphate metabolic process"/>
    <property type="evidence" value="ECO:0007669"/>
    <property type="project" value="InterPro"/>
</dbReference>
<dbReference type="Gene3D" id="3.40.50.460">
    <property type="entry name" value="Phosphofructokinase domain"/>
    <property type="match status" value="1"/>
</dbReference>
<feature type="binding site" evidence="6">
    <location>
        <begin position="141"/>
        <end position="143"/>
    </location>
    <ligand>
        <name>substrate</name>
    </ligand>
</feature>
<comment type="caution">
    <text evidence="6">Lacks conserved residue(s) required for the propagation of feature annotation.</text>
</comment>
<dbReference type="SUPFAM" id="SSF53784">
    <property type="entry name" value="Phosphofructokinase"/>
    <property type="match status" value="1"/>
</dbReference>
<feature type="domain" description="Phosphofructokinase" evidence="7">
    <location>
        <begin position="5"/>
        <end position="305"/>
    </location>
</feature>
<comment type="similarity">
    <text evidence="6">Belongs to the phosphofructokinase type A (PFKA) family. PPi-dependent PFK group II subfamily. Clade 'B2' sub-subfamily.</text>
</comment>
<keyword evidence="5 6" id="KW-0460">Magnesium</keyword>
<dbReference type="InterPro" id="IPR050929">
    <property type="entry name" value="PFKA"/>
</dbReference>
<dbReference type="EC" id="2.7.1.90" evidence="6"/>
<evidence type="ECO:0000256" key="4">
    <source>
        <dbReference type="ARBA" id="ARBA00022777"/>
    </source>
</evidence>
<dbReference type="InterPro" id="IPR022953">
    <property type="entry name" value="ATP_PFK"/>
</dbReference>
<reference evidence="8 9" key="1">
    <citation type="submission" date="2018-05" db="EMBL/GenBank/DDBJ databases">
        <title>The Hungate 1000. A catalogue of reference genomes from the rumen microbiome.</title>
        <authorList>
            <person name="Kelly W."/>
        </authorList>
    </citation>
    <scope>NUCLEOTIDE SEQUENCE [LARGE SCALE GENOMIC DNA]</scope>
    <source>
        <strain evidence="8 9">NLAE-zl-C242</strain>
    </source>
</reference>
<comment type="pathway">
    <text evidence="6">Carbohydrate degradation; glycolysis; D-glyceraldehyde 3-phosphate and glycerone phosphate from D-glucose: step 3/4.</text>
</comment>
<dbReference type="HAMAP" id="MF_01978">
    <property type="entry name" value="Phosphofructokinase_II_B2"/>
    <property type="match status" value="1"/>
</dbReference>
<dbReference type="RefSeq" id="WP_109732377.1">
    <property type="nucleotide sequence ID" value="NZ_BAAACK010000029.1"/>
</dbReference>
<evidence type="ECO:0000313" key="9">
    <source>
        <dbReference type="Proteomes" id="UP000245845"/>
    </source>
</evidence>
<dbReference type="GO" id="GO:0047334">
    <property type="term" value="F:diphosphate-fructose-6-phosphate 1-phosphotransferase activity"/>
    <property type="evidence" value="ECO:0007669"/>
    <property type="project" value="UniProtKB-EC"/>
</dbReference>
<dbReference type="EMBL" id="QGDL01000010">
    <property type="protein sequence ID" value="PWJ28033.1"/>
    <property type="molecule type" value="Genomic_DNA"/>
</dbReference>
<evidence type="ECO:0000256" key="6">
    <source>
        <dbReference type="HAMAP-Rule" id="MF_01978"/>
    </source>
</evidence>
<dbReference type="AlphaFoldDB" id="A0A2Y9BJK8"/>